<protein>
    <submittedName>
        <fullName evidence="2">Uncharacterized protein</fullName>
    </submittedName>
</protein>
<feature type="region of interest" description="Disordered" evidence="1">
    <location>
        <begin position="1"/>
        <end position="27"/>
    </location>
</feature>
<dbReference type="Proteomes" id="UP000233440">
    <property type="component" value="Unassembled WGS sequence"/>
</dbReference>
<dbReference type="RefSeq" id="WP_101356446.1">
    <property type="nucleotide sequence ID" value="NZ_PIQO01000028.1"/>
</dbReference>
<evidence type="ECO:0000313" key="2">
    <source>
        <dbReference type="EMBL" id="PKR82756.1"/>
    </source>
</evidence>
<evidence type="ECO:0000256" key="1">
    <source>
        <dbReference type="SAM" id="MobiDB-lite"/>
    </source>
</evidence>
<feature type="compositionally biased region" description="Basic and acidic residues" evidence="1">
    <location>
        <begin position="7"/>
        <end position="21"/>
    </location>
</feature>
<dbReference type="AlphaFoldDB" id="A0A2N3LDS5"/>
<gene>
    <name evidence="2" type="ORF">CWO92_22475</name>
</gene>
<evidence type="ECO:0000313" key="3">
    <source>
        <dbReference type="Proteomes" id="UP000233440"/>
    </source>
</evidence>
<organism evidence="2 3">
    <name type="scientific">Heyndrickxia camelliae</name>
    <dbReference type="NCBI Taxonomy" id="1707093"/>
    <lineage>
        <taxon>Bacteria</taxon>
        <taxon>Bacillati</taxon>
        <taxon>Bacillota</taxon>
        <taxon>Bacilli</taxon>
        <taxon>Bacillales</taxon>
        <taxon>Bacillaceae</taxon>
        <taxon>Heyndrickxia</taxon>
    </lineage>
</organism>
<name>A0A2N3LDS5_9BACI</name>
<accession>A0A2N3LDS5</accession>
<dbReference type="EMBL" id="PIQO01000028">
    <property type="protein sequence ID" value="PKR82756.1"/>
    <property type="molecule type" value="Genomic_DNA"/>
</dbReference>
<sequence>MSKSKAKKSEKLVREGKRNPSENRGIYALTDMRTRKTKTKKELLSQVKHKGRLSYKIFQDGSLFYFVQK</sequence>
<comment type="caution">
    <text evidence="2">The sequence shown here is derived from an EMBL/GenBank/DDBJ whole genome shotgun (WGS) entry which is preliminary data.</text>
</comment>
<proteinExistence type="predicted"/>
<reference evidence="2 3" key="1">
    <citation type="submission" date="2017-11" db="EMBL/GenBank/DDBJ databases">
        <title>Bacillus camelliae sp. nov., isolated from pu'er tea.</title>
        <authorList>
            <person name="Niu L."/>
        </authorList>
    </citation>
    <scope>NUCLEOTIDE SEQUENCE [LARGE SCALE GENOMIC DNA]</scope>
    <source>
        <strain evidence="2 3">7578-1</strain>
    </source>
</reference>
<keyword evidence="3" id="KW-1185">Reference proteome</keyword>
<dbReference type="OrthoDB" id="2365803at2"/>